<accession>A0A1H1UYK5</accession>
<evidence type="ECO:0000259" key="2">
    <source>
        <dbReference type="Pfam" id="PF00557"/>
    </source>
</evidence>
<dbReference type="RefSeq" id="WP_197680125.1">
    <property type="nucleotide sequence ID" value="NZ_LT629772.1"/>
</dbReference>
<dbReference type="PANTHER" id="PTHR46112:SF2">
    <property type="entry name" value="XAA-PRO AMINOPEPTIDASE P-RELATED"/>
    <property type="match status" value="1"/>
</dbReference>
<dbReference type="EMBL" id="LT629772">
    <property type="protein sequence ID" value="SDS77176.1"/>
    <property type="molecule type" value="Genomic_DNA"/>
</dbReference>
<dbReference type="GO" id="GO:0004177">
    <property type="term" value="F:aminopeptidase activity"/>
    <property type="evidence" value="ECO:0007669"/>
    <property type="project" value="UniProtKB-KW"/>
</dbReference>
<dbReference type="PANTHER" id="PTHR46112">
    <property type="entry name" value="AMINOPEPTIDASE"/>
    <property type="match status" value="1"/>
</dbReference>
<dbReference type="Gene3D" id="3.90.230.10">
    <property type="entry name" value="Creatinase/methionine aminopeptidase superfamily"/>
    <property type="match status" value="1"/>
</dbReference>
<sequence>MTSRESAISREETDLRLRQVRQALGRHGFTALLAYADCWRSSNIGVFTDFRPVDGVGEYAQGLLLIPIDDDPTLYVAAGARGWARAVFPYAVGQLSDLVDDVPRWRLTGAIGLAGAELVPGTLLEPLRDRLRPHATLQPTSLLSMVKAVKTPRQLALLRHAAALNDHGLEAVRCSMATGRPHTERDVARIAEAAMMNAGGDGVAYASMVQAGPRSSWNLALPTDRTIAAGDMVLTDIGARYRGVAADGGRGFTLGPVTDRQRDIVDASAAAVDAGLAAIHPGLSAADLNSVIQQVLVDRGYADHSGEAKGHGTGHGTGIDPEEEQPWIEPGNPTVLAGDMVFTLKATITVPGQGGVRTERIVRVTESGAEAFDQFPLRNHW</sequence>
<reference evidence="3 4" key="1">
    <citation type="submission" date="2016-10" db="EMBL/GenBank/DDBJ databases">
        <authorList>
            <person name="de Groot N.N."/>
        </authorList>
    </citation>
    <scope>NUCLEOTIDE SEQUENCE [LARGE SCALE GENOMIC DNA]</scope>
    <source>
        <strain evidence="3 4">DSM 21800</strain>
    </source>
</reference>
<name>A0A1H1UYK5_9ACTN</name>
<organism evidence="3 4">
    <name type="scientific">Microlunatus soli</name>
    <dbReference type="NCBI Taxonomy" id="630515"/>
    <lineage>
        <taxon>Bacteria</taxon>
        <taxon>Bacillati</taxon>
        <taxon>Actinomycetota</taxon>
        <taxon>Actinomycetes</taxon>
        <taxon>Propionibacteriales</taxon>
        <taxon>Propionibacteriaceae</taxon>
        <taxon>Microlunatus</taxon>
    </lineage>
</organism>
<evidence type="ECO:0000256" key="1">
    <source>
        <dbReference type="SAM" id="MobiDB-lite"/>
    </source>
</evidence>
<keyword evidence="3" id="KW-0031">Aminopeptidase</keyword>
<evidence type="ECO:0000313" key="3">
    <source>
        <dbReference type="EMBL" id="SDS77176.1"/>
    </source>
</evidence>
<protein>
    <submittedName>
        <fullName evidence="3">Xaa-Pro aminopeptidase</fullName>
    </submittedName>
</protein>
<dbReference type="AlphaFoldDB" id="A0A1H1UYK5"/>
<dbReference type="InterPro" id="IPR050659">
    <property type="entry name" value="Peptidase_M24B"/>
</dbReference>
<proteinExistence type="predicted"/>
<keyword evidence="3" id="KW-0645">Protease</keyword>
<dbReference type="STRING" id="630515.SAMN04489812_2976"/>
<dbReference type="Pfam" id="PF00557">
    <property type="entry name" value="Peptidase_M24"/>
    <property type="match status" value="1"/>
</dbReference>
<feature type="domain" description="Peptidase M24" evidence="2">
    <location>
        <begin position="157"/>
        <end position="366"/>
    </location>
</feature>
<gene>
    <name evidence="3" type="ORF">SAMN04489812_2976</name>
</gene>
<feature type="region of interest" description="Disordered" evidence="1">
    <location>
        <begin position="304"/>
        <end position="323"/>
    </location>
</feature>
<evidence type="ECO:0000313" key="4">
    <source>
        <dbReference type="Proteomes" id="UP000199103"/>
    </source>
</evidence>
<dbReference type="SUPFAM" id="SSF55920">
    <property type="entry name" value="Creatinase/aminopeptidase"/>
    <property type="match status" value="1"/>
</dbReference>
<keyword evidence="4" id="KW-1185">Reference proteome</keyword>
<dbReference type="Proteomes" id="UP000199103">
    <property type="component" value="Chromosome I"/>
</dbReference>
<dbReference type="InterPro" id="IPR036005">
    <property type="entry name" value="Creatinase/aminopeptidase-like"/>
</dbReference>
<keyword evidence="3" id="KW-0378">Hydrolase</keyword>
<dbReference type="InterPro" id="IPR000994">
    <property type="entry name" value="Pept_M24"/>
</dbReference>